<sequence>MTDAGPDNRAADVRSVLIRWCIVLGAVAVLAAWSTWRMQRVASKLSDMSPRVAANTTASEEIEYWTCSMHPDVRQSEPGDCPQCGMDLIAKYVGSDELGVKPPESRLSQAVAAGKAKPKRWYMCTMPECGDQGSDDPNSRCPVCGMKREPMMMDMSVDTGEAEIALGERARRLAELATEPVARRHLTKR</sequence>
<dbReference type="InterPro" id="IPR045800">
    <property type="entry name" value="HMBD"/>
</dbReference>
<comment type="caution">
    <text evidence="3">The sequence shown here is derived from an EMBL/GenBank/DDBJ whole genome shotgun (WGS) entry which is preliminary data.</text>
</comment>
<feature type="non-terminal residue" evidence="3">
    <location>
        <position position="189"/>
    </location>
</feature>
<dbReference type="EMBL" id="BARS01032928">
    <property type="protein sequence ID" value="GAG20087.1"/>
    <property type="molecule type" value="Genomic_DNA"/>
</dbReference>
<organism evidence="3">
    <name type="scientific">marine sediment metagenome</name>
    <dbReference type="NCBI Taxonomy" id="412755"/>
    <lineage>
        <taxon>unclassified sequences</taxon>
        <taxon>metagenomes</taxon>
        <taxon>ecological metagenomes</taxon>
    </lineage>
</organism>
<dbReference type="GO" id="GO:0046872">
    <property type="term" value="F:metal ion binding"/>
    <property type="evidence" value="ECO:0007669"/>
    <property type="project" value="InterPro"/>
</dbReference>
<dbReference type="Pfam" id="PF19335">
    <property type="entry name" value="HMBD"/>
    <property type="match status" value="1"/>
</dbReference>
<keyword evidence="1" id="KW-0472">Membrane</keyword>
<gene>
    <name evidence="3" type="ORF">S01H1_51051</name>
</gene>
<evidence type="ECO:0000259" key="2">
    <source>
        <dbReference type="Pfam" id="PF19335"/>
    </source>
</evidence>
<protein>
    <recommendedName>
        <fullName evidence="2">Heavy metal binding domain-containing protein</fullName>
    </recommendedName>
</protein>
<evidence type="ECO:0000313" key="3">
    <source>
        <dbReference type="EMBL" id="GAG20087.1"/>
    </source>
</evidence>
<keyword evidence="1" id="KW-0812">Transmembrane</keyword>
<feature type="domain" description="Heavy metal binding" evidence="2">
    <location>
        <begin position="64"/>
        <end position="91"/>
    </location>
</feature>
<dbReference type="AlphaFoldDB" id="X0WA43"/>
<name>X0WA43_9ZZZZ</name>
<evidence type="ECO:0000256" key="1">
    <source>
        <dbReference type="SAM" id="Phobius"/>
    </source>
</evidence>
<proteinExistence type="predicted"/>
<feature type="transmembrane region" description="Helical" evidence="1">
    <location>
        <begin position="17"/>
        <end position="36"/>
    </location>
</feature>
<reference evidence="3" key="1">
    <citation type="journal article" date="2014" name="Front. Microbiol.">
        <title>High frequency of phylogenetically diverse reductive dehalogenase-homologous genes in deep subseafloor sedimentary metagenomes.</title>
        <authorList>
            <person name="Kawai M."/>
            <person name="Futagami T."/>
            <person name="Toyoda A."/>
            <person name="Takaki Y."/>
            <person name="Nishi S."/>
            <person name="Hori S."/>
            <person name="Arai W."/>
            <person name="Tsubouchi T."/>
            <person name="Morono Y."/>
            <person name="Uchiyama I."/>
            <person name="Ito T."/>
            <person name="Fujiyama A."/>
            <person name="Inagaki F."/>
            <person name="Takami H."/>
        </authorList>
    </citation>
    <scope>NUCLEOTIDE SEQUENCE</scope>
    <source>
        <strain evidence="3">Expedition CK06-06</strain>
    </source>
</reference>
<keyword evidence="1" id="KW-1133">Transmembrane helix</keyword>
<accession>X0WA43</accession>